<sequence length="147" mass="16648">MKQILMVQYDSGAQKTRVLYHGGGEEFREGPSRSLIAEWCLVHGSSIEGRRESFRYFTGAVQKIPVLVSEKPLILLMPVLSPERNPDCLWISYNEILKVKALDDWHMNILFTDGTAVTAEVSPKVLRLQMKRCRQFLKGVLAAEKAA</sequence>
<protein>
    <submittedName>
        <fullName evidence="1">Uncharacterized protein</fullName>
    </submittedName>
</protein>
<dbReference type="EMBL" id="VUMN01000001">
    <property type="protein sequence ID" value="MSS57517.1"/>
    <property type="molecule type" value="Genomic_DNA"/>
</dbReference>
<dbReference type="InterPro" id="IPR010461">
    <property type="entry name" value="ComK"/>
</dbReference>
<accession>A0A7X2NQ74</accession>
<gene>
    <name evidence="1" type="ORF">FYJ51_01135</name>
</gene>
<dbReference type="GO" id="GO:0030420">
    <property type="term" value="P:establishment of competence for transformation"/>
    <property type="evidence" value="ECO:0007669"/>
    <property type="project" value="InterPro"/>
</dbReference>
<keyword evidence="2" id="KW-1185">Reference proteome</keyword>
<name>A0A7X2NQ74_9FIRM</name>
<evidence type="ECO:0000313" key="1">
    <source>
        <dbReference type="EMBL" id="MSS57517.1"/>
    </source>
</evidence>
<dbReference type="RefSeq" id="WP_105303775.1">
    <property type="nucleotide sequence ID" value="NZ_JAQXPC010000025.1"/>
</dbReference>
<dbReference type="AlphaFoldDB" id="A0A7X2NQ74"/>
<organism evidence="1 2">
    <name type="scientific">Stecheria intestinalis</name>
    <dbReference type="NCBI Taxonomy" id="2606630"/>
    <lineage>
        <taxon>Bacteria</taxon>
        <taxon>Bacillati</taxon>
        <taxon>Bacillota</taxon>
        <taxon>Erysipelotrichia</taxon>
        <taxon>Erysipelotrichales</taxon>
        <taxon>Erysipelotrichaceae</taxon>
        <taxon>Stecheria</taxon>
    </lineage>
</organism>
<proteinExistence type="predicted"/>
<reference evidence="1 2" key="1">
    <citation type="submission" date="2019-08" db="EMBL/GenBank/DDBJ databases">
        <title>In-depth cultivation of the pig gut microbiome towards novel bacterial diversity and tailored functional studies.</title>
        <authorList>
            <person name="Wylensek D."/>
            <person name="Hitch T.C.A."/>
            <person name="Clavel T."/>
        </authorList>
    </citation>
    <scope>NUCLEOTIDE SEQUENCE [LARGE SCALE GENOMIC DNA]</scope>
    <source>
        <strain evidence="1 2">Oil+RF-744-GAM-WT-6</strain>
    </source>
</reference>
<evidence type="ECO:0000313" key="2">
    <source>
        <dbReference type="Proteomes" id="UP000461880"/>
    </source>
</evidence>
<comment type="caution">
    <text evidence="1">The sequence shown here is derived from an EMBL/GenBank/DDBJ whole genome shotgun (WGS) entry which is preliminary data.</text>
</comment>
<dbReference type="Pfam" id="PF06338">
    <property type="entry name" value="ComK"/>
    <property type="match status" value="1"/>
</dbReference>
<dbReference type="Proteomes" id="UP000461880">
    <property type="component" value="Unassembled WGS sequence"/>
</dbReference>